<evidence type="ECO:0000259" key="3">
    <source>
        <dbReference type="PROSITE" id="PS51708"/>
    </source>
</evidence>
<dbReference type="PANTHER" id="PTHR39339:SF1">
    <property type="entry name" value="CHAD DOMAIN-CONTAINING PROTEIN"/>
    <property type="match status" value="1"/>
</dbReference>
<feature type="region of interest" description="Disordered" evidence="1">
    <location>
        <begin position="1"/>
        <end position="29"/>
    </location>
</feature>
<dbReference type="SUPFAM" id="SSF55154">
    <property type="entry name" value="CYTH-like phosphatases"/>
    <property type="match status" value="1"/>
</dbReference>
<evidence type="ECO:0000313" key="5">
    <source>
        <dbReference type="Proteomes" id="UP000042997"/>
    </source>
</evidence>
<dbReference type="PROSITE" id="PS51707">
    <property type="entry name" value="CYTH"/>
    <property type="match status" value="1"/>
</dbReference>
<dbReference type="PANTHER" id="PTHR39339">
    <property type="entry name" value="SLR1444 PROTEIN"/>
    <property type="match status" value="1"/>
</dbReference>
<dbReference type="Proteomes" id="UP000042997">
    <property type="component" value="Unassembled WGS sequence"/>
</dbReference>
<dbReference type="InterPro" id="IPR023577">
    <property type="entry name" value="CYTH_domain"/>
</dbReference>
<dbReference type="PROSITE" id="PS51708">
    <property type="entry name" value="CHAD"/>
    <property type="match status" value="1"/>
</dbReference>
<dbReference type="InterPro" id="IPR007899">
    <property type="entry name" value="CHAD_dom"/>
</dbReference>
<feature type="domain" description="CYTH" evidence="2">
    <location>
        <begin position="10"/>
        <end position="207"/>
    </location>
</feature>
<proteinExistence type="predicted"/>
<evidence type="ECO:0000256" key="1">
    <source>
        <dbReference type="SAM" id="MobiDB-lite"/>
    </source>
</evidence>
<dbReference type="SMART" id="SM01118">
    <property type="entry name" value="CYTH"/>
    <property type="match status" value="1"/>
</dbReference>
<dbReference type="Pfam" id="PF01928">
    <property type="entry name" value="CYTH"/>
    <property type="match status" value="1"/>
</dbReference>
<feature type="compositionally biased region" description="Basic and acidic residues" evidence="1">
    <location>
        <begin position="8"/>
        <end position="17"/>
    </location>
</feature>
<gene>
    <name evidence="4" type="ORF">RHRU231_770072</name>
</gene>
<dbReference type="SMART" id="SM00880">
    <property type="entry name" value="CHAD"/>
    <property type="match status" value="1"/>
</dbReference>
<dbReference type="Pfam" id="PF05235">
    <property type="entry name" value="CHAD"/>
    <property type="match status" value="1"/>
</dbReference>
<name>A0A098BTB6_9NOCA</name>
<dbReference type="eggNOG" id="COG5607">
    <property type="taxonomic scope" value="Bacteria"/>
</dbReference>
<dbReference type="KEGG" id="rrz:CS378_21045"/>
<dbReference type="EMBL" id="CCSD01000091">
    <property type="protein sequence ID" value="CDZ90951.1"/>
    <property type="molecule type" value="Genomic_DNA"/>
</dbReference>
<dbReference type="Gene3D" id="2.40.320.10">
    <property type="entry name" value="Hypothetical Protein Pfu-838710-001"/>
    <property type="match status" value="1"/>
</dbReference>
<reference evidence="4 5" key="1">
    <citation type="journal article" date="2014" name="Genome Announc.">
        <title>Draft Genome Sequence of Propane- and Butane-Oxidizing Actinobacterium Rhodococcus ruber IEGM 231.</title>
        <authorList>
            <person name="Ivshina I.B."/>
            <person name="Kuyukina M.S."/>
            <person name="Krivoruchko A.V."/>
            <person name="Barbe V."/>
            <person name="Fischer C."/>
        </authorList>
    </citation>
    <scope>NUCLEOTIDE SEQUENCE [LARGE SCALE GENOMIC DNA]</scope>
</reference>
<evidence type="ECO:0000313" key="4">
    <source>
        <dbReference type="EMBL" id="CDZ90951.1"/>
    </source>
</evidence>
<accession>A0A098BTB6</accession>
<dbReference type="AlphaFoldDB" id="A0A098BTB6"/>
<protein>
    <recommendedName>
        <fullName evidence="6">CHAD domain-containing protein</fullName>
    </recommendedName>
</protein>
<dbReference type="RefSeq" id="WP_010593922.1">
    <property type="nucleotide sequence ID" value="NZ_CP024315.1"/>
</dbReference>
<evidence type="ECO:0008006" key="6">
    <source>
        <dbReference type="Google" id="ProtNLM"/>
    </source>
</evidence>
<sequence>MTMPPRIDTVEESERKYTVGHGQQLPDLSGLPGVDAHPEPELQQLSARYYDTDDLRLLRAGITLRRREGGHDAGWHTKLPAGTDTRTEVRFPLGDDTDRPPAELLALLRGVRRARPVTLAAALNTQRWRHRLIDEEGRVLAEVVVDDVSATREEGSEPQQWREIEVELASGGTELLDAVEERLTEAGITRAPSPSKLHRALADLLPAEEQVPGPAGHLRDYLRGELRTLELAEIGVRRDAPDSVHSMRKALRRIRSALQTYAGTFAIDDGLVEELRWTGRKLSPSRDLEVQWERLVGRIAEVPVEAQREAIRARVDEYFSARSDAARLEAVAALDSDRYAALLEALDTLIDGLAAGTVGSGAGREARQVRPKDLDRALARLAKKVSRRVRHAGEAATHAERDEIVHRARKGAKRMRYAIEVLRPLHRKRAERALDHFDDFQDLLGEFQDSVVAREHLLEMVSEQEHTAESSFGLGIVYQRELEVGEEQVAHLERAWKRARRASKPLWR</sequence>
<dbReference type="InterPro" id="IPR038186">
    <property type="entry name" value="CHAD_dom_sf"/>
</dbReference>
<evidence type="ECO:0000259" key="2">
    <source>
        <dbReference type="PROSITE" id="PS51707"/>
    </source>
</evidence>
<dbReference type="CDD" id="cd07374">
    <property type="entry name" value="CYTH-like_Pase"/>
    <property type="match status" value="1"/>
</dbReference>
<organism evidence="4 5">
    <name type="scientific">Rhodococcus ruber</name>
    <dbReference type="NCBI Taxonomy" id="1830"/>
    <lineage>
        <taxon>Bacteria</taxon>
        <taxon>Bacillati</taxon>
        <taxon>Actinomycetota</taxon>
        <taxon>Actinomycetes</taxon>
        <taxon>Mycobacteriales</taxon>
        <taxon>Nocardiaceae</taxon>
        <taxon>Rhodococcus</taxon>
    </lineage>
</organism>
<dbReference type="Gene3D" id="1.40.20.10">
    <property type="entry name" value="CHAD domain"/>
    <property type="match status" value="1"/>
</dbReference>
<dbReference type="InterPro" id="IPR033469">
    <property type="entry name" value="CYTH-like_dom_sf"/>
</dbReference>
<feature type="domain" description="CHAD" evidence="3">
    <location>
        <begin position="211"/>
        <end position="501"/>
    </location>
</feature>
<dbReference type="OrthoDB" id="9777271at2"/>